<comment type="similarity">
    <text evidence="1">Belongs to the UPF0751 family.</text>
</comment>
<dbReference type="Proteomes" id="UP001295463">
    <property type="component" value="Chromosome"/>
</dbReference>
<reference evidence="2 3" key="1">
    <citation type="submission" date="2022-03" db="EMBL/GenBank/DDBJ databases">
        <authorList>
            <person name="Koch H."/>
        </authorList>
    </citation>
    <scope>NUCLEOTIDE SEQUENCE [LARGE SCALE GENOMIC DNA]</scope>
    <source>
        <strain evidence="2 3">G1</strain>
    </source>
</reference>
<dbReference type="InterPro" id="IPR016772">
    <property type="entry name" value="UCP020408"/>
</dbReference>
<organism evidence="2 3">
    <name type="scientific">Trichlorobacter ammonificans</name>
    <dbReference type="NCBI Taxonomy" id="2916410"/>
    <lineage>
        <taxon>Bacteria</taxon>
        <taxon>Pseudomonadati</taxon>
        <taxon>Thermodesulfobacteriota</taxon>
        <taxon>Desulfuromonadia</taxon>
        <taxon>Geobacterales</taxon>
        <taxon>Geobacteraceae</taxon>
        <taxon>Trichlorobacter</taxon>
    </lineage>
</organism>
<name>A0ABM9D9U6_9BACT</name>
<protein>
    <recommendedName>
        <fullName evidence="4">DUF2325 domain-containing protein</fullName>
    </recommendedName>
</protein>
<evidence type="ECO:0000313" key="3">
    <source>
        <dbReference type="Proteomes" id="UP001295463"/>
    </source>
</evidence>
<dbReference type="EMBL" id="OW150024">
    <property type="protein sequence ID" value="CAH2031981.1"/>
    <property type="molecule type" value="Genomic_DNA"/>
</dbReference>
<gene>
    <name evidence="2" type="ORF">GEAMG1_2146</name>
</gene>
<dbReference type="RefSeq" id="WP_305732764.1">
    <property type="nucleotide sequence ID" value="NZ_OW150024.1"/>
</dbReference>
<dbReference type="Pfam" id="PF10087">
    <property type="entry name" value="DUF2325"/>
    <property type="match status" value="1"/>
</dbReference>
<sequence>MSIVLVGGMDRLGEQYRMEAQRHGKDISIFSQDDASVSSRIKKAEAVVIFTNKVSHQARHRAVNTAKKEGVPVFMHHSCGVCSLRECLNCLEIIGRQKESANNKGGYK</sequence>
<evidence type="ECO:0000256" key="1">
    <source>
        <dbReference type="ARBA" id="ARBA00007189"/>
    </source>
</evidence>
<proteinExistence type="inferred from homology"/>
<keyword evidence="3" id="KW-1185">Reference proteome</keyword>
<evidence type="ECO:0000313" key="2">
    <source>
        <dbReference type="EMBL" id="CAH2031981.1"/>
    </source>
</evidence>
<evidence type="ECO:0008006" key="4">
    <source>
        <dbReference type="Google" id="ProtNLM"/>
    </source>
</evidence>
<accession>A0ABM9D9U6</accession>